<dbReference type="RefSeq" id="WP_114829539.1">
    <property type="nucleotide sequence ID" value="NZ_QQTO01000021.1"/>
</dbReference>
<dbReference type="CDD" id="cd13671">
    <property type="entry name" value="PBP2_TRAP_SBP_like_3"/>
    <property type="match status" value="1"/>
</dbReference>
<dbReference type="EMBL" id="QQTP01000005">
    <property type="protein sequence ID" value="RDJ25493.1"/>
    <property type="molecule type" value="Genomic_DNA"/>
</dbReference>
<dbReference type="InterPro" id="IPR018389">
    <property type="entry name" value="DctP_fam"/>
</dbReference>
<accession>A0A370L782</accession>
<reference evidence="4" key="1">
    <citation type="submission" date="2018-07" db="EMBL/GenBank/DDBJ databases">
        <authorList>
            <person name="Safronova V.I."/>
            <person name="Chirak E.R."/>
            <person name="Sazanova A.L."/>
        </authorList>
    </citation>
    <scope>NUCLEOTIDE SEQUENCE [LARGE SCALE GENOMIC DNA]</scope>
    <source>
        <strain evidence="4">RCAM04685</strain>
    </source>
</reference>
<organism evidence="3 4">
    <name type="scientific">Bosea caraganae</name>
    <dbReference type="NCBI Taxonomy" id="2763117"/>
    <lineage>
        <taxon>Bacteria</taxon>
        <taxon>Pseudomonadati</taxon>
        <taxon>Pseudomonadota</taxon>
        <taxon>Alphaproteobacteria</taxon>
        <taxon>Hyphomicrobiales</taxon>
        <taxon>Boseaceae</taxon>
        <taxon>Bosea</taxon>
    </lineage>
</organism>
<dbReference type="PIRSF" id="PIRSF006470">
    <property type="entry name" value="DctB"/>
    <property type="match status" value="1"/>
</dbReference>
<dbReference type="InterPro" id="IPR004682">
    <property type="entry name" value="TRAP_DctP"/>
</dbReference>
<sequence>MSFAKAISVAGAVMLGTALFSPVFAQQNLTLKSADVHPKGYPTVEAVERMGAKLEKATNGRLKVQVYPSMQLGGEKEFLEQAQVGALAMARVSVGVMGPVIPELNVLNLPYLFRDSAHMHKVVDGPIGDELLAKITANDKTGLIGIAWMDGGARNIYGKQRGVAKMEDLKGQKIRTMGNPMFVQMMNDMGGNGVAMGFDQLINGLQTGVVDGAENNEPSYASGQHYNYAKYYSLTEHLMIPEIIVFSKRVWNTLSPEDQKLVMKFGKEAQAEQRGLWQDMVKKSLEDMKANNVVVTTVSPEEKKRFQTAVKPVWDKFGAEHKTMIERISQVQ</sequence>
<dbReference type="GO" id="GO:0055085">
    <property type="term" value="P:transmembrane transport"/>
    <property type="evidence" value="ECO:0007669"/>
    <property type="project" value="InterPro"/>
</dbReference>
<evidence type="ECO:0000313" key="4">
    <source>
        <dbReference type="Proteomes" id="UP000255207"/>
    </source>
</evidence>
<comment type="caution">
    <text evidence="3">The sequence shown here is derived from an EMBL/GenBank/DDBJ whole genome shotgun (WGS) entry which is preliminary data.</text>
</comment>
<dbReference type="OrthoDB" id="8673861at2"/>
<dbReference type="Proteomes" id="UP000255207">
    <property type="component" value="Unassembled WGS sequence"/>
</dbReference>
<dbReference type="Gene3D" id="3.40.190.170">
    <property type="entry name" value="Bacterial extracellular solute-binding protein, family 7"/>
    <property type="match status" value="1"/>
</dbReference>
<evidence type="ECO:0000256" key="1">
    <source>
        <dbReference type="ARBA" id="ARBA00022729"/>
    </source>
</evidence>
<dbReference type="GO" id="GO:0030246">
    <property type="term" value="F:carbohydrate binding"/>
    <property type="evidence" value="ECO:0007669"/>
    <property type="project" value="TreeGrafter"/>
</dbReference>
<name>A0A370L782_9HYPH</name>
<gene>
    <name evidence="3" type="ORF">DWE98_12285</name>
</gene>
<keyword evidence="4" id="KW-1185">Reference proteome</keyword>
<dbReference type="PANTHER" id="PTHR33376">
    <property type="match status" value="1"/>
</dbReference>
<keyword evidence="1 2" id="KW-0732">Signal</keyword>
<proteinExistence type="predicted"/>
<dbReference type="GO" id="GO:0030288">
    <property type="term" value="C:outer membrane-bounded periplasmic space"/>
    <property type="evidence" value="ECO:0007669"/>
    <property type="project" value="InterPro"/>
</dbReference>
<dbReference type="NCBIfam" id="TIGR00787">
    <property type="entry name" value="dctP"/>
    <property type="match status" value="1"/>
</dbReference>
<evidence type="ECO:0000256" key="2">
    <source>
        <dbReference type="SAM" id="SignalP"/>
    </source>
</evidence>
<dbReference type="NCBIfam" id="NF037995">
    <property type="entry name" value="TRAP_S1"/>
    <property type="match status" value="1"/>
</dbReference>
<feature type="chain" id="PRO_5030068448" evidence="2">
    <location>
        <begin position="26"/>
        <end position="332"/>
    </location>
</feature>
<dbReference type="PANTHER" id="PTHR33376:SF2">
    <property type="entry name" value="DICARBOXYLATE-BINDING PERIPLASMIC PROTEIN"/>
    <property type="match status" value="1"/>
</dbReference>
<dbReference type="Pfam" id="PF03480">
    <property type="entry name" value="DctP"/>
    <property type="match status" value="1"/>
</dbReference>
<evidence type="ECO:0000313" key="3">
    <source>
        <dbReference type="EMBL" id="RDJ25493.1"/>
    </source>
</evidence>
<dbReference type="AlphaFoldDB" id="A0A370L782"/>
<feature type="signal peptide" evidence="2">
    <location>
        <begin position="1"/>
        <end position="25"/>
    </location>
</feature>
<dbReference type="InterPro" id="IPR038404">
    <property type="entry name" value="TRAP_DctP_sf"/>
</dbReference>
<protein>
    <submittedName>
        <fullName evidence="3">TRAP transporter substrate-binding protein</fullName>
    </submittedName>
</protein>